<feature type="region of interest" description="Disordered" evidence="1">
    <location>
        <begin position="50"/>
        <end position="76"/>
    </location>
</feature>
<accession>A0A9P0K4E7</accession>
<evidence type="ECO:0000256" key="1">
    <source>
        <dbReference type="SAM" id="MobiDB-lite"/>
    </source>
</evidence>
<organism evidence="2 3">
    <name type="scientific">Acanthoscelides obtectus</name>
    <name type="common">Bean weevil</name>
    <name type="synonym">Bruchus obtectus</name>
    <dbReference type="NCBI Taxonomy" id="200917"/>
    <lineage>
        <taxon>Eukaryota</taxon>
        <taxon>Metazoa</taxon>
        <taxon>Ecdysozoa</taxon>
        <taxon>Arthropoda</taxon>
        <taxon>Hexapoda</taxon>
        <taxon>Insecta</taxon>
        <taxon>Pterygota</taxon>
        <taxon>Neoptera</taxon>
        <taxon>Endopterygota</taxon>
        <taxon>Coleoptera</taxon>
        <taxon>Polyphaga</taxon>
        <taxon>Cucujiformia</taxon>
        <taxon>Chrysomeloidea</taxon>
        <taxon>Chrysomelidae</taxon>
        <taxon>Bruchinae</taxon>
        <taxon>Bruchini</taxon>
        <taxon>Acanthoscelides</taxon>
    </lineage>
</organism>
<dbReference type="AlphaFoldDB" id="A0A9P0K4E7"/>
<evidence type="ECO:0000313" key="2">
    <source>
        <dbReference type="EMBL" id="CAH1967060.1"/>
    </source>
</evidence>
<keyword evidence="3" id="KW-1185">Reference proteome</keyword>
<comment type="caution">
    <text evidence="2">The sequence shown here is derived from an EMBL/GenBank/DDBJ whole genome shotgun (WGS) entry which is preliminary data.</text>
</comment>
<dbReference type="EMBL" id="CAKOFQ010006741">
    <property type="protein sequence ID" value="CAH1967060.1"/>
    <property type="molecule type" value="Genomic_DNA"/>
</dbReference>
<protein>
    <submittedName>
        <fullName evidence="2">Uncharacterized protein</fullName>
    </submittedName>
</protein>
<dbReference type="OrthoDB" id="449487at2759"/>
<sequence length="206" mass="22346">MAASMARCLVSSGALWDAGALGRDIAASLAAFKAALRASLFFGPLGDRKSDSWTQKGEVRRPQSKPPGQGVRALFQAPPGTIRPVRDYAPADRAAPYVGWSRVGPCTNRRPRCAEPGFFRRYHFGATPLQGGVYPAGSSTGYSSSCGNQRVTPYGRLLLWNLDAFATPSSVDVVPLLLNRYSQRVRPDVGVCLFWKVEIVTELRNA</sequence>
<dbReference type="Proteomes" id="UP001152888">
    <property type="component" value="Unassembled WGS sequence"/>
</dbReference>
<evidence type="ECO:0000313" key="3">
    <source>
        <dbReference type="Proteomes" id="UP001152888"/>
    </source>
</evidence>
<gene>
    <name evidence="2" type="ORF">ACAOBT_LOCUS7198</name>
</gene>
<proteinExistence type="predicted"/>
<feature type="compositionally biased region" description="Basic and acidic residues" evidence="1">
    <location>
        <begin position="50"/>
        <end position="61"/>
    </location>
</feature>
<reference evidence="2" key="1">
    <citation type="submission" date="2022-03" db="EMBL/GenBank/DDBJ databases">
        <authorList>
            <person name="Sayadi A."/>
        </authorList>
    </citation>
    <scope>NUCLEOTIDE SEQUENCE</scope>
</reference>
<name>A0A9P0K4E7_ACAOB</name>